<keyword evidence="10" id="KW-1185">Reference proteome</keyword>
<dbReference type="SUPFAM" id="SSF109604">
    <property type="entry name" value="HD-domain/PDEase-like"/>
    <property type="match status" value="1"/>
</dbReference>
<dbReference type="AlphaFoldDB" id="A0A4Q1CBN4"/>
<feature type="domain" description="HD/PDEase" evidence="8">
    <location>
        <begin position="46"/>
        <end position="165"/>
    </location>
</feature>
<dbReference type="OrthoDB" id="9796032at2"/>
<gene>
    <name evidence="9" type="ORF">ESB00_11395</name>
</gene>
<keyword evidence="7" id="KW-0378">Hydrolase</keyword>
<protein>
    <recommendedName>
        <fullName evidence="5">5'-deoxynucleotidase</fullName>
        <ecNumber evidence="5">3.1.3.89</ecNumber>
    </recommendedName>
</protein>
<organism evidence="9 10">
    <name type="scientific">Oleiharenicola lentus</name>
    <dbReference type="NCBI Taxonomy" id="2508720"/>
    <lineage>
        <taxon>Bacteria</taxon>
        <taxon>Pseudomonadati</taxon>
        <taxon>Verrucomicrobiota</taxon>
        <taxon>Opitutia</taxon>
        <taxon>Opitutales</taxon>
        <taxon>Opitutaceae</taxon>
        <taxon>Oleiharenicola</taxon>
    </lineage>
</organism>
<dbReference type="EC" id="3.1.3.89" evidence="5"/>
<dbReference type="Pfam" id="PF13023">
    <property type="entry name" value="HD_3"/>
    <property type="match status" value="1"/>
</dbReference>
<dbReference type="CDD" id="cd00077">
    <property type="entry name" value="HDc"/>
    <property type="match status" value="1"/>
</dbReference>
<dbReference type="InterPro" id="IPR003607">
    <property type="entry name" value="HD/PDEase_dom"/>
</dbReference>
<dbReference type="InterPro" id="IPR039356">
    <property type="entry name" value="YfbR/HDDC2"/>
</dbReference>
<evidence type="ECO:0000313" key="10">
    <source>
        <dbReference type="Proteomes" id="UP000290218"/>
    </source>
</evidence>
<comment type="catalytic activity">
    <reaction evidence="1">
        <text>a 2'-deoxyribonucleoside 5'-phosphate + H2O = a 2'-deoxyribonucleoside + phosphate</text>
        <dbReference type="Rhea" id="RHEA:36167"/>
        <dbReference type="ChEBI" id="CHEBI:15377"/>
        <dbReference type="ChEBI" id="CHEBI:18274"/>
        <dbReference type="ChEBI" id="CHEBI:43474"/>
        <dbReference type="ChEBI" id="CHEBI:65317"/>
        <dbReference type="EC" id="3.1.3.89"/>
    </reaction>
</comment>
<comment type="cofactor">
    <cofactor evidence="2">
        <name>Mn(2+)</name>
        <dbReference type="ChEBI" id="CHEBI:29035"/>
    </cofactor>
</comment>
<evidence type="ECO:0000313" key="9">
    <source>
        <dbReference type="EMBL" id="RXK56438.1"/>
    </source>
</evidence>
<evidence type="ECO:0000256" key="7">
    <source>
        <dbReference type="ARBA" id="ARBA00022801"/>
    </source>
</evidence>
<dbReference type="InterPro" id="IPR006674">
    <property type="entry name" value="HD_domain"/>
</dbReference>
<dbReference type="PANTHER" id="PTHR11845:SF13">
    <property type="entry name" value="5'-DEOXYNUCLEOTIDASE HDDC2"/>
    <property type="match status" value="1"/>
</dbReference>
<dbReference type="PANTHER" id="PTHR11845">
    <property type="entry name" value="5'-DEOXYNUCLEOTIDASE HDDC2"/>
    <property type="match status" value="1"/>
</dbReference>
<dbReference type="GO" id="GO:0005737">
    <property type="term" value="C:cytoplasm"/>
    <property type="evidence" value="ECO:0007669"/>
    <property type="project" value="TreeGrafter"/>
</dbReference>
<accession>A0A4Q1CBN4</accession>
<comment type="caution">
    <text evidence="9">The sequence shown here is derived from an EMBL/GenBank/DDBJ whole genome shotgun (WGS) entry which is preliminary data.</text>
</comment>
<name>A0A4Q1CBN4_9BACT</name>
<reference evidence="9 10" key="1">
    <citation type="submission" date="2019-01" db="EMBL/GenBank/DDBJ databases">
        <title>Lacunisphaera sp. strain TWA-58.</title>
        <authorList>
            <person name="Chen W.-M."/>
        </authorList>
    </citation>
    <scope>NUCLEOTIDE SEQUENCE [LARGE SCALE GENOMIC DNA]</scope>
    <source>
        <strain evidence="9 10">TWA-58</strain>
    </source>
</reference>
<keyword evidence="6" id="KW-0479">Metal-binding</keyword>
<evidence type="ECO:0000256" key="1">
    <source>
        <dbReference type="ARBA" id="ARBA00001638"/>
    </source>
</evidence>
<dbReference type="Gene3D" id="1.10.3210.10">
    <property type="entry name" value="Hypothetical protein af1432"/>
    <property type="match status" value="1"/>
</dbReference>
<dbReference type="SMART" id="SM00471">
    <property type="entry name" value="HDc"/>
    <property type="match status" value="1"/>
</dbReference>
<evidence type="ECO:0000256" key="5">
    <source>
        <dbReference type="ARBA" id="ARBA00012964"/>
    </source>
</evidence>
<dbReference type="GO" id="GO:0002953">
    <property type="term" value="F:5'-deoxynucleotidase activity"/>
    <property type="evidence" value="ECO:0007669"/>
    <property type="project" value="UniProtKB-EC"/>
</dbReference>
<evidence type="ECO:0000256" key="4">
    <source>
        <dbReference type="ARBA" id="ARBA00011738"/>
    </source>
</evidence>
<dbReference type="RefSeq" id="WP_129047806.1">
    <property type="nucleotide sequence ID" value="NZ_SDHX01000001.1"/>
</dbReference>
<evidence type="ECO:0000256" key="6">
    <source>
        <dbReference type="ARBA" id="ARBA00022723"/>
    </source>
</evidence>
<dbReference type="Proteomes" id="UP000290218">
    <property type="component" value="Unassembled WGS sequence"/>
</dbReference>
<comment type="cofactor">
    <cofactor evidence="3">
        <name>Co(2+)</name>
        <dbReference type="ChEBI" id="CHEBI:48828"/>
    </cofactor>
</comment>
<evidence type="ECO:0000256" key="3">
    <source>
        <dbReference type="ARBA" id="ARBA00001941"/>
    </source>
</evidence>
<dbReference type="GO" id="GO:0046872">
    <property type="term" value="F:metal ion binding"/>
    <property type="evidence" value="ECO:0007669"/>
    <property type="project" value="UniProtKB-KW"/>
</dbReference>
<dbReference type="EMBL" id="SDHX01000001">
    <property type="protein sequence ID" value="RXK56438.1"/>
    <property type="molecule type" value="Genomic_DNA"/>
</dbReference>
<proteinExistence type="predicted"/>
<evidence type="ECO:0000256" key="2">
    <source>
        <dbReference type="ARBA" id="ARBA00001936"/>
    </source>
</evidence>
<sequence length="214" mass="24133">MSSVFSVGNPSSLSPAERFRRQIAFITEVDKLKEIFRQTILTQSRRAENSAEHSWHFALMIIVLAEHSNHQPLDVLRILKMVLIHDLVEIDAGDTFAYDTKNMADQHAREARAADRIFGLLPPDQTAEFRALWDEFEARATPEARFAAACDRFHPMLLNCLTDGHAWQKHGVTHDRVRARNAHVAEGSTAIWEYAVKMIDDAVAKGHLAPGPKS</sequence>
<comment type="subunit">
    <text evidence="4">Homodimer.</text>
</comment>
<evidence type="ECO:0000259" key="8">
    <source>
        <dbReference type="SMART" id="SM00471"/>
    </source>
</evidence>